<keyword evidence="3" id="KW-1185">Reference proteome</keyword>
<sequence length="127" mass="13922">MTDEPVKPDPSLKRPRRRFSFSLKMLLVVTTLVAAGAAVAANYPVIAAVIILTLVWELGLPWALQTTTKYLGQKRYRKATLSISLSFVIACAAWALLRGIGPAILGVVFGSLFAFLVWIVGFENEKE</sequence>
<evidence type="ECO:0000256" key="1">
    <source>
        <dbReference type="SAM" id="Phobius"/>
    </source>
</evidence>
<accession>A0A517TSU3</accession>
<keyword evidence="1" id="KW-1133">Transmembrane helix</keyword>
<gene>
    <name evidence="2" type="ORF">I41_06040</name>
</gene>
<dbReference type="KEGG" id="llh:I41_06040"/>
<dbReference type="Proteomes" id="UP000317909">
    <property type="component" value="Chromosome"/>
</dbReference>
<proteinExistence type="predicted"/>
<feature type="transmembrane region" description="Helical" evidence="1">
    <location>
        <begin position="76"/>
        <end position="97"/>
    </location>
</feature>
<keyword evidence="1" id="KW-0812">Transmembrane</keyword>
<organism evidence="2 3">
    <name type="scientific">Lacipirellula limnantheis</name>
    <dbReference type="NCBI Taxonomy" id="2528024"/>
    <lineage>
        <taxon>Bacteria</taxon>
        <taxon>Pseudomonadati</taxon>
        <taxon>Planctomycetota</taxon>
        <taxon>Planctomycetia</taxon>
        <taxon>Pirellulales</taxon>
        <taxon>Lacipirellulaceae</taxon>
        <taxon>Lacipirellula</taxon>
    </lineage>
</organism>
<keyword evidence="1" id="KW-0472">Membrane</keyword>
<feature type="transmembrane region" description="Helical" evidence="1">
    <location>
        <begin position="45"/>
        <end position="64"/>
    </location>
</feature>
<name>A0A517TSU3_9BACT</name>
<reference evidence="2 3" key="1">
    <citation type="submission" date="2019-02" db="EMBL/GenBank/DDBJ databases">
        <title>Deep-cultivation of Planctomycetes and their phenomic and genomic characterization uncovers novel biology.</title>
        <authorList>
            <person name="Wiegand S."/>
            <person name="Jogler M."/>
            <person name="Boedeker C."/>
            <person name="Pinto D."/>
            <person name="Vollmers J."/>
            <person name="Rivas-Marin E."/>
            <person name="Kohn T."/>
            <person name="Peeters S.H."/>
            <person name="Heuer A."/>
            <person name="Rast P."/>
            <person name="Oberbeckmann S."/>
            <person name="Bunk B."/>
            <person name="Jeske O."/>
            <person name="Meyerdierks A."/>
            <person name="Storesund J.E."/>
            <person name="Kallscheuer N."/>
            <person name="Luecker S."/>
            <person name="Lage O.M."/>
            <person name="Pohl T."/>
            <person name="Merkel B.J."/>
            <person name="Hornburger P."/>
            <person name="Mueller R.-W."/>
            <person name="Bruemmer F."/>
            <person name="Labrenz M."/>
            <person name="Spormann A.M."/>
            <person name="Op den Camp H."/>
            <person name="Overmann J."/>
            <person name="Amann R."/>
            <person name="Jetten M.S.M."/>
            <person name="Mascher T."/>
            <person name="Medema M.H."/>
            <person name="Devos D.P."/>
            <person name="Kaster A.-K."/>
            <person name="Ovreas L."/>
            <person name="Rohde M."/>
            <person name="Galperin M.Y."/>
            <person name="Jogler C."/>
        </authorList>
    </citation>
    <scope>NUCLEOTIDE SEQUENCE [LARGE SCALE GENOMIC DNA]</scope>
    <source>
        <strain evidence="2 3">I41</strain>
    </source>
</reference>
<dbReference type="EMBL" id="CP036339">
    <property type="protein sequence ID" value="QDT71447.1"/>
    <property type="molecule type" value="Genomic_DNA"/>
</dbReference>
<protein>
    <submittedName>
        <fullName evidence="2">Uncharacterized protein</fullName>
    </submittedName>
</protein>
<feature type="transmembrane region" description="Helical" evidence="1">
    <location>
        <begin position="21"/>
        <end position="39"/>
    </location>
</feature>
<dbReference type="AlphaFoldDB" id="A0A517TSU3"/>
<feature type="transmembrane region" description="Helical" evidence="1">
    <location>
        <begin position="103"/>
        <end position="122"/>
    </location>
</feature>
<evidence type="ECO:0000313" key="2">
    <source>
        <dbReference type="EMBL" id="QDT71447.1"/>
    </source>
</evidence>
<dbReference type="RefSeq" id="WP_145430725.1">
    <property type="nucleotide sequence ID" value="NZ_CP036339.1"/>
</dbReference>
<evidence type="ECO:0000313" key="3">
    <source>
        <dbReference type="Proteomes" id="UP000317909"/>
    </source>
</evidence>